<gene>
    <name evidence="1" type="ORF">Anapl_02259</name>
</gene>
<evidence type="ECO:0000313" key="1">
    <source>
        <dbReference type="EMBL" id="EOB08817.1"/>
    </source>
</evidence>
<reference evidence="2" key="1">
    <citation type="journal article" date="2013" name="Nat. Genet.">
        <title>The duck genome and transcriptome provide insight into an avian influenza virus reservoir species.</title>
        <authorList>
            <person name="Huang Y."/>
            <person name="Li Y."/>
            <person name="Burt D.W."/>
            <person name="Chen H."/>
            <person name="Zhang Y."/>
            <person name="Qian W."/>
            <person name="Kim H."/>
            <person name="Gan S."/>
            <person name="Zhao Y."/>
            <person name="Li J."/>
            <person name="Yi K."/>
            <person name="Feng H."/>
            <person name="Zhu P."/>
            <person name="Li B."/>
            <person name="Liu Q."/>
            <person name="Fairley S."/>
            <person name="Magor K.E."/>
            <person name="Du Z."/>
            <person name="Hu X."/>
            <person name="Goodman L."/>
            <person name="Tafer H."/>
            <person name="Vignal A."/>
            <person name="Lee T."/>
            <person name="Kim K.W."/>
            <person name="Sheng Z."/>
            <person name="An Y."/>
            <person name="Searle S."/>
            <person name="Herrero J."/>
            <person name="Groenen M.A."/>
            <person name="Crooijmans R.P."/>
            <person name="Faraut T."/>
            <person name="Cai Q."/>
            <person name="Webster R.G."/>
            <person name="Aldridge J.R."/>
            <person name="Warren W.C."/>
            <person name="Bartschat S."/>
            <person name="Kehr S."/>
            <person name="Marz M."/>
            <person name="Stadler P.F."/>
            <person name="Smith J."/>
            <person name="Kraus R.H."/>
            <person name="Zhao Y."/>
            <person name="Ren L."/>
            <person name="Fei J."/>
            <person name="Morisson M."/>
            <person name="Kaiser P."/>
            <person name="Griffin D.K."/>
            <person name="Rao M."/>
            <person name="Pitel F."/>
            <person name="Wang J."/>
            <person name="Li N."/>
        </authorList>
    </citation>
    <scope>NUCLEOTIDE SEQUENCE [LARGE SCALE GENOMIC DNA]</scope>
</reference>
<accession>R0KFF8</accession>
<dbReference type="AlphaFoldDB" id="R0KFF8"/>
<protein>
    <submittedName>
        <fullName evidence="1">Uncharacterized protein</fullName>
    </submittedName>
</protein>
<organism evidence="1 2">
    <name type="scientific">Anas platyrhynchos</name>
    <name type="common">Mallard</name>
    <name type="synonym">Anas boschas</name>
    <dbReference type="NCBI Taxonomy" id="8839"/>
    <lineage>
        <taxon>Eukaryota</taxon>
        <taxon>Metazoa</taxon>
        <taxon>Chordata</taxon>
        <taxon>Craniata</taxon>
        <taxon>Vertebrata</taxon>
        <taxon>Euteleostomi</taxon>
        <taxon>Archelosauria</taxon>
        <taxon>Archosauria</taxon>
        <taxon>Dinosauria</taxon>
        <taxon>Saurischia</taxon>
        <taxon>Theropoda</taxon>
        <taxon>Coelurosauria</taxon>
        <taxon>Aves</taxon>
        <taxon>Neognathae</taxon>
        <taxon>Galloanserae</taxon>
        <taxon>Anseriformes</taxon>
        <taxon>Anatidae</taxon>
        <taxon>Anatinae</taxon>
        <taxon>Anas</taxon>
    </lineage>
</organism>
<proteinExistence type="predicted"/>
<evidence type="ECO:0000313" key="2">
    <source>
        <dbReference type="Proteomes" id="UP000296049"/>
    </source>
</evidence>
<sequence length="294" mass="33460">MEYSKATFTATLECKTRKSRKLTPVKQQYVIQIHWRKLYRLSRPGLWSTKGCPKHEFKPHNHIMMEASKSVCTDLRDWKLSIFDDWAAYFCIFKDLALYITSSNKSLCNMKYSAETSKNNLNFLKIWSQEKAELPLAGRSLNNILNEVSSEIKSGSGLALYSPKDVVTFLILQKHQGILLPLSGKATENGDQTISRLQLYTWYCPASILWVADKIVTKFNCVWNHRLQKSFNEMTADSSCLTGVLTVFMSLPPIYGILNLGLAGNLEVLINNLLELLAMCLSVSDYCCYRNSPV</sequence>
<name>R0KFF8_ANAPL</name>
<dbReference type="Proteomes" id="UP000296049">
    <property type="component" value="Unassembled WGS sequence"/>
</dbReference>
<keyword evidence="2" id="KW-1185">Reference proteome</keyword>
<dbReference type="EMBL" id="KB742418">
    <property type="protein sequence ID" value="EOB08817.1"/>
    <property type="molecule type" value="Genomic_DNA"/>
</dbReference>